<keyword evidence="3" id="KW-1185">Reference proteome</keyword>
<evidence type="ECO:0000256" key="1">
    <source>
        <dbReference type="SAM" id="MobiDB-lite"/>
    </source>
</evidence>
<protein>
    <submittedName>
        <fullName evidence="2">ATP-dependent RNA helicase dhx8-like protein</fullName>
    </submittedName>
</protein>
<dbReference type="AlphaFoldDB" id="A0A392REN4"/>
<keyword evidence="2" id="KW-0067">ATP-binding</keyword>
<accession>A0A392REN4</accession>
<dbReference type="GO" id="GO:0004386">
    <property type="term" value="F:helicase activity"/>
    <property type="evidence" value="ECO:0007669"/>
    <property type="project" value="UniProtKB-KW"/>
</dbReference>
<reference evidence="2 3" key="1">
    <citation type="journal article" date="2018" name="Front. Plant Sci.">
        <title>Red Clover (Trifolium pratense) and Zigzag Clover (T. medium) - A Picture of Genomic Similarities and Differences.</title>
        <authorList>
            <person name="Dluhosova J."/>
            <person name="Istvanek J."/>
            <person name="Nedelnik J."/>
            <person name="Repkova J."/>
        </authorList>
    </citation>
    <scope>NUCLEOTIDE SEQUENCE [LARGE SCALE GENOMIC DNA]</scope>
    <source>
        <strain evidence="3">cv. 10/8</strain>
        <tissue evidence="2">Leaf</tissue>
    </source>
</reference>
<keyword evidence="2" id="KW-0547">Nucleotide-binding</keyword>
<feature type="non-terminal residue" evidence="2">
    <location>
        <position position="1"/>
    </location>
</feature>
<keyword evidence="2" id="KW-0378">Hydrolase</keyword>
<feature type="compositionally biased region" description="Basic and acidic residues" evidence="1">
    <location>
        <begin position="12"/>
        <end position="23"/>
    </location>
</feature>
<evidence type="ECO:0000313" key="3">
    <source>
        <dbReference type="Proteomes" id="UP000265520"/>
    </source>
</evidence>
<organism evidence="2 3">
    <name type="scientific">Trifolium medium</name>
    <dbReference type="NCBI Taxonomy" id="97028"/>
    <lineage>
        <taxon>Eukaryota</taxon>
        <taxon>Viridiplantae</taxon>
        <taxon>Streptophyta</taxon>
        <taxon>Embryophyta</taxon>
        <taxon>Tracheophyta</taxon>
        <taxon>Spermatophyta</taxon>
        <taxon>Magnoliopsida</taxon>
        <taxon>eudicotyledons</taxon>
        <taxon>Gunneridae</taxon>
        <taxon>Pentapetalae</taxon>
        <taxon>rosids</taxon>
        <taxon>fabids</taxon>
        <taxon>Fabales</taxon>
        <taxon>Fabaceae</taxon>
        <taxon>Papilionoideae</taxon>
        <taxon>50 kb inversion clade</taxon>
        <taxon>NPAAA clade</taxon>
        <taxon>Hologalegina</taxon>
        <taxon>IRL clade</taxon>
        <taxon>Trifolieae</taxon>
        <taxon>Trifolium</taxon>
    </lineage>
</organism>
<name>A0A392REN4_9FABA</name>
<sequence length="50" mass="5480">GGGMDHVEEESERSIPDLPKKNVEVAAAADDSESRIQAARERFLARKANK</sequence>
<evidence type="ECO:0000313" key="2">
    <source>
        <dbReference type="EMBL" id="MCI35078.1"/>
    </source>
</evidence>
<dbReference type="EMBL" id="LXQA010219992">
    <property type="protein sequence ID" value="MCI35078.1"/>
    <property type="molecule type" value="Genomic_DNA"/>
</dbReference>
<feature type="region of interest" description="Disordered" evidence="1">
    <location>
        <begin position="1"/>
        <end position="35"/>
    </location>
</feature>
<dbReference type="Proteomes" id="UP000265520">
    <property type="component" value="Unassembled WGS sequence"/>
</dbReference>
<comment type="caution">
    <text evidence="2">The sequence shown here is derived from an EMBL/GenBank/DDBJ whole genome shotgun (WGS) entry which is preliminary data.</text>
</comment>
<proteinExistence type="predicted"/>
<keyword evidence="2" id="KW-0347">Helicase</keyword>